<accession>A0AAE3IJD6</accession>
<dbReference type="Gene3D" id="3.40.50.11540">
    <property type="entry name" value="NADH-ubiquinone oxidoreductase 51kDa subunit"/>
    <property type="match status" value="1"/>
</dbReference>
<dbReference type="EMBL" id="JAOQJZ010000003">
    <property type="protein sequence ID" value="MCU6705168.1"/>
    <property type="molecule type" value="Genomic_DNA"/>
</dbReference>
<proteinExistence type="inferred from homology"/>
<dbReference type="Proteomes" id="UP001208131">
    <property type="component" value="Unassembled WGS sequence"/>
</dbReference>
<gene>
    <name evidence="10" type="primary">rsxC</name>
    <name evidence="8" type="synonym">rnfC</name>
    <name evidence="10" type="ORF">OCV57_04410</name>
</gene>
<dbReference type="SUPFAM" id="SSF46548">
    <property type="entry name" value="alpha-helical ferredoxin"/>
    <property type="match status" value="1"/>
</dbReference>
<dbReference type="GO" id="GO:0009055">
    <property type="term" value="F:electron transfer activity"/>
    <property type="evidence" value="ECO:0007669"/>
    <property type="project" value="InterPro"/>
</dbReference>
<dbReference type="EC" id="7.-.-.-" evidence="8"/>
<dbReference type="PANTHER" id="PTHR43034:SF2">
    <property type="entry name" value="ION-TRANSLOCATING OXIDOREDUCTASE COMPLEX SUBUNIT C"/>
    <property type="match status" value="1"/>
</dbReference>
<evidence type="ECO:0000256" key="8">
    <source>
        <dbReference type="HAMAP-Rule" id="MF_00461"/>
    </source>
</evidence>
<sequence>MKLNSIFLSHKKGTENSETIAMPLPARVKISMSQHMGAPCEPTVAKGDRVLVGQVIGESNAFMSCPVHSSVSGTVAAISELLTAGGKVCKMVEIDTDGEQEVSPDVKPPVITDKASLCEAVRQSGCCGMGGAGFPTHIKLNFDENKYKVDTLVINAAECEPYITSDYREMMENADDVMCGIKLVRDMLGLKKVVIGIEDNKPQAIKLMREKSADDESIEVKVLKSCYPQGAEKVIIFNATGRVVGEGQLPSDQGVIVMNVTTAGFIGEYSKTGMPLISKRITVDGDVVSTPCNVKVPIGTSAEDILKFGDCDKEKVRKALFGGPMMGMCLYELDTPVTKTTNAILAFGEKADKKKGIEDRCAQTNCIKCGRCISACPLNLMPTELEKAYDRRDKEALMKLKVGLCMNCGSCSYVCPAKRDLAEKNQLAKAFIRT</sequence>
<dbReference type="HAMAP" id="MF_00461">
    <property type="entry name" value="RsxC_RnfC"/>
    <property type="match status" value="1"/>
</dbReference>
<dbReference type="GO" id="GO:0051539">
    <property type="term" value="F:4 iron, 4 sulfur cluster binding"/>
    <property type="evidence" value="ECO:0007669"/>
    <property type="project" value="UniProtKB-KW"/>
</dbReference>
<evidence type="ECO:0000256" key="5">
    <source>
        <dbReference type="ARBA" id="ARBA00022982"/>
    </source>
</evidence>
<comment type="subcellular location">
    <subcellularLocation>
        <location evidence="8">Cell membrane</location>
        <topology evidence="8">Peripheral membrane protein</topology>
    </subcellularLocation>
</comment>
<dbReference type="Pfam" id="PF01512">
    <property type="entry name" value="Complex1_51K"/>
    <property type="match status" value="1"/>
</dbReference>
<feature type="binding site" evidence="8">
    <location>
        <position position="411"/>
    </location>
    <ligand>
        <name>[4Fe-4S] cluster</name>
        <dbReference type="ChEBI" id="CHEBI:49883"/>
        <label>2</label>
    </ligand>
</feature>
<evidence type="ECO:0000256" key="2">
    <source>
        <dbReference type="ARBA" id="ARBA00022485"/>
    </source>
</evidence>
<dbReference type="GO" id="GO:0022900">
    <property type="term" value="P:electron transport chain"/>
    <property type="evidence" value="ECO:0007669"/>
    <property type="project" value="UniProtKB-UniRule"/>
</dbReference>
<evidence type="ECO:0000256" key="3">
    <source>
        <dbReference type="ARBA" id="ARBA00022723"/>
    </source>
</evidence>
<dbReference type="RefSeq" id="WP_117891283.1">
    <property type="nucleotide sequence ID" value="NZ_JAOQJZ010000003.1"/>
</dbReference>
<protein>
    <recommendedName>
        <fullName evidence="8">Ion-translocating oxidoreductase complex subunit C</fullName>
        <ecNumber evidence="8">7.-.-.-</ecNumber>
    </recommendedName>
    <alternativeName>
        <fullName evidence="8">Rnf electron transport complex subunit C</fullName>
    </alternativeName>
</protein>
<dbReference type="NCBIfam" id="TIGR01945">
    <property type="entry name" value="rnfC"/>
    <property type="match status" value="1"/>
</dbReference>
<dbReference type="PANTHER" id="PTHR43034">
    <property type="entry name" value="ION-TRANSLOCATING OXIDOREDUCTASE COMPLEX SUBUNIT C"/>
    <property type="match status" value="1"/>
</dbReference>
<comment type="caution">
    <text evidence="10">The sequence shown here is derived from an EMBL/GenBank/DDBJ whole genome shotgun (WGS) entry which is preliminary data.</text>
</comment>
<feature type="binding site" evidence="8">
    <location>
        <position position="366"/>
    </location>
    <ligand>
        <name>[4Fe-4S] cluster</name>
        <dbReference type="ChEBI" id="CHEBI:49883"/>
        <label>1</label>
    </ligand>
</feature>
<evidence type="ECO:0000256" key="7">
    <source>
        <dbReference type="ARBA" id="ARBA00023014"/>
    </source>
</evidence>
<dbReference type="InterPro" id="IPR017900">
    <property type="entry name" value="4Fe4S_Fe_S_CS"/>
</dbReference>
<comment type="cofactor">
    <cofactor evidence="8">
        <name>[4Fe-4S] cluster</name>
        <dbReference type="ChEBI" id="CHEBI:49883"/>
    </cofactor>
    <text evidence="8">Binds 2 [4Fe-4S] clusters per subunit.</text>
</comment>
<feature type="binding site" evidence="8">
    <location>
        <position position="405"/>
    </location>
    <ligand>
        <name>[4Fe-4S] cluster</name>
        <dbReference type="ChEBI" id="CHEBI:49883"/>
        <label>2</label>
    </ligand>
</feature>
<comment type="subunit">
    <text evidence="8">The complex is composed of six subunits: RnfA, RnfB, RnfC, RnfD, RnfE and RnfG.</text>
</comment>
<dbReference type="GO" id="GO:0005886">
    <property type="term" value="C:plasma membrane"/>
    <property type="evidence" value="ECO:0007669"/>
    <property type="project" value="UniProtKB-SubCell"/>
</dbReference>
<keyword evidence="6 8" id="KW-0408">Iron</keyword>
<evidence type="ECO:0000259" key="9">
    <source>
        <dbReference type="PROSITE" id="PS51379"/>
    </source>
</evidence>
<dbReference type="AlphaFoldDB" id="A0AAE3IJD6"/>
<evidence type="ECO:0000256" key="6">
    <source>
        <dbReference type="ARBA" id="ARBA00023004"/>
    </source>
</evidence>
<dbReference type="NCBIfam" id="NF003454">
    <property type="entry name" value="PRK05035.1"/>
    <property type="match status" value="1"/>
</dbReference>
<keyword evidence="11" id="KW-1185">Reference proteome</keyword>
<dbReference type="GO" id="GO:0046872">
    <property type="term" value="F:metal ion binding"/>
    <property type="evidence" value="ECO:0007669"/>
    <property type="project" value="UniProtKB-KW"/>
</dbReference>
<dbReference type="Pfam" id="PF13375">
    <property type="entry name" value="RnfC_N"/>
    <property type="match status" value="1"/>
</dbReference>
<evidence type="ECO:0000256" key="1">
    <source>
        <dbReference type="ARBA" id="ARBA00022448"/>
    </source>
</evidence>
<dbReference type="Pfam" id="PF12838">
    <property type="entry name" value="Fer4_7"/>
    <property type="match status" value="1"/>
</dbReference>
<dbReference type="PROSITE" id="PS51379">
    <property type="entry name" value="4FE4S_FER_2"/>
    <property type="match status" value="2"/>
</dbReference>
<dbReference type="SUPFAM" id="SSF142019">
    <property type="entry name" value="Nqo1 FMN-binding domain-like"/>
    <property type="match status" value="1"/>
</dbReference>
<keyword evidence="2 8" id="KW-0004">4Fe-4S</keyword>
<keyword evidence="5 8" id="KW-0249">Electron transport</keyword>
<feature type="binding site" evidence="8">
    <location>
        <position position="369"/>
    </location>
    <ligand>
        <name>[4Fe-4S] cluster</name>
        <dbReference type="ChEBI" id="CHEBI:49883"/>
        <label>1</label>
    </ligand>
</feature>
<evidence type="ECO:0000313" key="10">
    <source>
        <dbReference type="EMBL" id="MCU6705168.1"/>
    </source>
</evidence>
<keyword evidence="3 8" id="KW-0479">Metal-binding</keyword>
<organism evidence="10 11">
    <name type="scientific">Hominimerdicola aceti</name>
    <dbReference type="NCBI Taxonomy" id="2981726"/>
    <lineage>
        <taxon>Bacteria</taxon>
        <taxon>Bacillati</taxon>
        <taxon>Bacillota</taxon>
        <taxon>Clostridia</taxon>
        <taxon>Eubacteriales</taxon>
        <taxon>Oscillospiraceae</taxon>
        <taxon>Hominimerdicola</taxon>
    </lineage>
</organism>
<feature type="domain" description="4Fe-4S ferredoxin-type" evidence="9">
    <location>
        <begin position="396"/>
        <end position="426"/>
    </location>
</feature>
<dbReference type="InterPro" id="IPR037225">
    <property type="entry name" value="Nuo51_FMN-bd_sf"/>
</dbReference>
<keyword evidence="8" id="KW-0472">Membrane</keyword>
<comment type="function">
    <text evidence="8">Part of a membrane-bound complex that couples electron transfer with translocation of ions across the membrane.</text>
</comment>
<keyword evidence="7 8" id="KW-0411">Iron-sulfur</keyword>
<dbReference type="Gene3D" id="3.30.70.20">
    <property type="match status" value="1"/>
</dbReference>
<dbReference type="InterPro" id="IPR026902">
    <property type="entry name" value="RnfC_N"/>
</dbReference>
<keyword evidence="4 8" id="KW-0677">Repeat</keyword>
<dbReference type="PROSITE" id="PS00198">
    <property type="entry name" value="4FE4S_FER_1"/>
    <property type="match status" value="2"/>
</dbReference>
<keyword evidence="1 8" id="KW-0813">Transport</keyword>
<evidence type="ECO:0000256" key="4">
    <source>
        <dbReference type="ARBA" id="ARBA00022737"/>
    </source>
</evidence>
<comment type="similarity">
    <text evidence="8">Belongs to the 4Fe4S bacterial-type ferredoxin family. RnfC subfamily.</text>
</comment>
<dbReference type="InterPro" id="IPR011538">
    <property type="entry name" value="Nuo51_FMN-bd"/>
</dbReference>
<dbReference type="InterPro" id="IPR017896">
    <property type="entry name" value="4Fe4S_Fe-S-bd"/>
</dbReference>
<dbReference type="InterPro" id="IPR010208">
    <property type="entry name" value="Ion_transpt_RnfC/RsxC"/>
</dbReference>
<feature type="binding site" evidence="8">
    <location>
        <position position="415"/>
    </location>
    <ligand>
        <name>[4Fe-4S] cluster</name>
        <dbReference type="ChEBI" id="CHEBI:49883"/>
        <label>1</label>
    </ligand>
</feature>
<feature type="binding site" evidence="8">
    <location>
        <position position="408"/>
    </location>
    <ligand>
        <name>[4Fe-4S] cluster</name>
        <dbReference type="ChEBI" id="CHEBI:49883"/>
        <label>2</label>
    </ligand>
</feature>
<feature type="binding site" evidence="8">
    <location>
        <position position="376"/>
    </location>
    <ligand>
        <name>[4Fe-4S] cluster</name>
        <dbReference type="ChEBI" id="CHEBI:49883"/>
        <label>2</label>
    </ligand>
</feature>
<feature type="binding site" evidence="8">
    <location>
        <position position="372"/>
    </location>
    <ligand>
        <name>[4Fe-4S] cluster</name>
        <dbReference type="ChEBI" id="CHEBI:49883"/>
        <label>1</label>
    </ligand>
</feature>
<name>A0AAE3IJD6_9FIRM</name>
<reference evidence="10 11" key="1">
    <citation type="journal article" date="2021" name="ISME Commun">
        <title>Automated analysis of genomic sequences facilitates high-throughput and comprehensive description of bacteria.</title>
        <authorList>
            <person name="Hitch T.C.A."/>
        </authorList>
    </citation>
    <scope>NUCLEOTIDE SEQUENCE [LARGE SCALE GENOMIC DNA]</scope>
    <source>
        <strain evidence="10 11">Sanger_31</strain>
    </source>
</reference>
<feature type="domain" description="4Fe-4S ferredoxin-type" evidence="9">
    <location>
        <begin position="357"/>
        <end position="386"/>
    </location>
</feature>
<keyword evidence="8" id="KW-1003">Cell membrane</keyword>
<evidence type="ECO:0000313" key="11">
    <source>
        <dbReference type="Proteomes" id="UP001208131"/>
    </source>
</evidence>
<keyword evidence="8" id="KW-1278">Translocase</keyword>